<feature type="non-terminal residue" evidence="2">
    <location>
        <position position="1"/>
    </location>
</feature>
<dbReference type="Proteomes" id="UP000515125">
    <property type="component" value="Unplaced"/>
</dbReference>
<gene>
    <name evidence="2" type="primary">LOC34619150</name>
</gene>
<protein>
    <submittedName>
        <fullName evidence="2">Ice-structuring glycoprotein</fullName>
    </submittedName>
</protein>
<dbReference type="RefSeq" id="XP_026193255.1">
    <property type="nucleotide sequence ID" value="XM_026337470.1"/>
</dbReference>
<dbReference type="InterPro" id="IPR009072">
    <property type="entry name" value="Histone-fold"/>
</dbReference>
<organism evidence="1 2">
    <name type="scientific">Cyclospora cayetanensis</name>
    <dbReference type="NCBI Taxonomy" id="88456"/>
    <lineage>
        <taxon>Eukaryota</taxon>
        <taxon>Sar</taxon>
        <taxon>Alveolata</taxon>
        <taxon>Apicomplexa</taxon>
        <taxon>Conoidasida</taxon>
        <taxon>Coccidia</taxon>
        <taxon>Eucoccidiorida</taxon>
        <taxon>Eimeriorina</taxon>
        <taxon>Eimeriidae</taxon>
        <taxon>Cyclospora</taxon>
    </lineage>
</organism>
<reference evidence="2" key="1">
    <citation type="submission" date="2025-08" db="UniProtKB">
        <authorList>
            <consortium name="RefSeq"/>
        </authorList>
    </citation>
    <scope>IDENTIFICATION</scope>
</reference>
<sequence>AATPAAAAAAAAAAVAVVTASTVEVLLKRIDPSAVVTPECLEAVVAMADAYTEQIGRLLAQFARRWGATTVTHRDARAFIERLSGSPGWQSMAVTAAAAAPQRGVLAAARQQRQMLLGRIREAERAAGEASGESGVKGRREAVPSFTQEAVERAAATPAVLSRGSAAVDSGASTVRGSAHSAVQTPQHRPRVRFSQDAPNTAGAAAQIGATAAAAAAAAAAATAAPSNAASPGAMLQRVFRTPEGPPSDFTAAAGGMGMPPPARLSRQFAVDITPSKESPPLRQEPPLGVMRTSAAALQWGGWLGGEKALTKPPNSPSGVR</sequence>
<keyword evidence="1" id="KW-1185">Reference proteome</keyword>
<evidence type="ECO:0000313" key="1">
    <source>
        <dbReference type="Proteomes" id="UP000515125"/>
    </source>
</evidence>
<evidence type="ECO:0000313" key="2">
    <source>
        <dbReference type="RefSeq" id="XP_026193255.1"/>
    </source>
</evidence>
<proteinExistence type="predicted"/>
<dbReference type="SUPFAM" id="SSF47113">
    <property type="entry name" value="Histone-fold"/>
    <property type="match status" value="1"/>
</dbReference>
<dbReference type="AlphaFoldDB" id="A0A6P6S1U8"/>
<accession>A0A6P6S1U8</accession>
<name>A0A6P6S1U8_9EIME</name>
<dbReference type="OrthoDB" id="348876at2759"/>
<dbReference type="GeneID" id="34619150"/>
<dbReference type="GO" id="GO:0046982">
    <property type="term" value="F:protein heterodimerization activity"/>
    <property type="evidence" value="ECO:0007669"/>
    <property type="project" value="InterPro"/>
</dbReference>